<reference evidence="1" key="1">
    <citation type="journal article" date="2015" name="Nature">
        <title>Complex archaea that bridge the gap between prokaryotes and eukaryotes.</title>
        <authorList>
            <person name="Spang A."/>
            <person name="Saw J.H."/>
            <person name="Jorgensen S.L."/>
            <person name="Zaremba-Niedzwiedzka K."/>
            <person name="Martijn J."/>
            <person name="Lind A.E."/>
            <person name="van Eijk R."/>
            <person name="Schleper C."/>
            <person name="Guy L."/>
            <person name="Ettema T.J."/>
        </authorList>
    </citation>
    <scope>NUCLEOTIDE SEQUENCE</scope>
</reference>
<evidence type="ECO:0000313" key="1">
    <source>
        <dbReference type="EMBL" id="KKL57489.1"/>
    </source>
</evidence>
<comment type="caution">
    <text evidence="1">The sequence shown here is derived from an EMBL/GenBank/DDBJ whole genome shotgun (WGS) entry which is preliminary data.</text>
</comment>
<proteinExistence type="predicted"/>
<dbReference type="EMBL" id="LAZR01030149">
    <property type="protein sequence ID" value="KKL57489.1"/>
    <property type="molecule type" value="Genomic_DNA"/>
</dbReference>
<protein>
    <submittedName>
        <fullName evidence="1">Uncharacterized protein</fullName>
    </submittedName>
</protein>
<gene>
    <name evidence="1" type="ORF">LCGC14_2234910</name>
</gene>
<dbReference type="AlphaFoldDB" id="A0A0F9D7D5"/>
<accession>A0A0F9D7D5</accession>
<name>A0A0F9D7D5_9ZZZZ</name>
<sequence>MEFLFLFRMFSLHNCYGYRDDVKVLKQLKNLFKKEKKKPEPPKTKHVWVVDLFTGSVSYRLVFNEKPDVPALLDALIILEGSNTSAVIIDNFAKVVVEIGIPSTCKWKTNEGEPKKADVGLSDMMLILDVKIKEGGGRRKGNRGIYLMKHEVN</sequence>
<organism evidence="1">
    <name type="scientific">marine sediment metagenome</name>
    <dbReference type="NCBI Taxonomy" id="412755"/>
    <lineage>
        <taxon>unclassified sequences</taxon>
        <taxon>metagenomes</taxon>
        <taxon>ecological metagenomes</taxon>
    </lineage>
</organism>